<dbReference type="InterPro" id="IPR023476">
    <property type="entry name" value="Pep_tRNA_hydro_II_dom_sf"/>
</dbReference>
<dbReference type="Proteomes" id="UP000000391">
    <property type="component" value="Chromosome"/>
</dbReference>
<dbReference type="HOGENOM" id="CLU_1965547_0_0_2"/>
<dbReference type="RefSeq" id="WP_013194631.1">
    <property type="nucleotide sequence ID" value="NC_014253.1"/>
</dbReference>
<dbReference type="EMBL" id="CP002069">
    <property type="protein sequence ID" value="ADI74064.1"/>
    <property type="molecule type" value="Genomic_DNA"/>
</dbReference>
<gene>
    <name evidence="4" type="ordered locus">Metev_1188</name>
</gene>
<dbReference type="GeneID" id="9346821"/>
<evidence type="ECO:0000256" key="3">
    <source>
        <dbReference type="ARBA" id="ARBA00048707"/>
    </source>
</evidence>
<dbReference type="InterPro" id="IPR002833">
    <property type="entry name" value="PTH2"/>
</dbReference>
<proteinExistence type="predicted"/>
<evidence type="ECO:0000256" key="2">
    <source>
        <dbReference type="ARBA" id="ARBA00022801"/>
    </source>
</evidence>
<name>D7E7J1_METEZ</name>
<reference evidence="4 5" key="1">
    <citation type="submission" date="2010-06" db="EMBL/GenBank/DDBJ databases">
        <title>Complete sequence chromosome of Methanohalobium evestigatum Z-7303.</title>
        <authorList>
            <consortium name="US DOE Joint Genome Institute"/>
            <person name="Lucas S."/>
            <person name="Copeland A."/>
            <person name="Lapidus A."/>
            <person name="Cheng J.-F."/>
            <person name="Bruce D."/>
            <person name="Goodwin L."/>
            <person name="Pitluck S."/>
            <person name="Saunders E."/>
            <person name="Detter J.C."/>
            <person name="Han C."/>
            <person name="Tapia R."/>
            <person name="Land M."/>
            <person name="Hauser L."/>
            <person name="Kyrpides N."/>
            <person name="Mikhailova N."/>
            <person name="Sieprawska-Lupa M."/>
            <person name="Whitman W.B."/>
            <person name="Anderson I."/>
            <person name="Woyke T."/>
        </authorList>
    </citation>
    <scope>NUCLEOTIDE SEQUENCE [LARGE SCALE GENOMIC DNA]</scope>
    <source>
        <strain evidence="5">ATCC BAA-1072 / DSM 3721 / NBRC 107634 / OCM 161 / Z-7303</strain>
    </source>
</reference>
<dbReference type="EC" id="3.1.1.29" evidence="1"/>
<evidence type="ECO:0000256" key="1">
    <source>
        <dbReference type="ARBA" id="ARBA00013260"/>
    </source>
</evidence>
<dbReference type="Pfam" id="PF01981">
    <property type="entry name" value="PTH2"/>
    <property type="match status" value="1"/>
</dbReference>
<dbReference type="SUPFAM" id="SSF102462">
    <property type="entry name" value="Peptidyl-tRNA hydrolase II"/>
    <property type="match status" value="1"/>
</dbReference>
<evidence type="ECO:0000313" key="5">
    <source>
        <dbReference type="Proteomes" id="UP000000391"/>
    </source>
</evidence>
<accession>D7E7J1</accession>
<dbReference type="Gene3D" id="3.40.1490.10">
    <property type="entry name" value="Bit1"/>
    <property type="match status" value="1"/>
</dbReference>
<comment type="catalytic activity">
    <reaction evidence="3">
        <text>an N-acyl-L-alpha-aminoacyl-tRNA + H2O = an N-acyl-L-amino acid + a tRNA + H(+)</text>
        <dbReference type="Rhea" id="RHEA:54448"/>
        <dbReference type="Rhea" id="RHEA-COMP:10123"/>
        <dbReference type="Rhea" id="RHEA-COMP:13883"/>
        <dbReference type="ChEBI" id="CHEBI:15377"/>
        <dbReference type="ChEBI" id="CHEBI:15378"/>
        <dbReference type="ChEBI" id="CHEBI:59874"/>
        <dbReference type="ChEBI" id="CHEBI:78442"/>
        <dbReference type="ChEBI" id="CHEBI:138191"/>
        <dbReference type="EC" id="3.1.1.29"/>
    </reaction>
</comment>
<sequence length="126" mass="14477">MFKKLSEFTEKFIPKTFPSECIQLIVYCTKSNLSADDLSRKISEVSKRSSDKASEKNLDHWYDNNQSQQILRCSDFSDMEDIFEEAEYGGLPTISIYDNNNDIMLIAIGPDKSGRISRLTSNLDKY</sequence>
<protein>
    <recommendedName>
        <fullName evidence="1">peptidyl-tRNA hydrolase</fullName>
        <ecNumber evidence="1">3.1.1.29</ecNumber>
    </recommendedName>
</protein>
<dbReference type="GO" id="GO:0004045">
    <property type="term" value="F:peptidyl-tRNA hydrolase activity"/>
    <property type="evidence" value="ECO:0007669"/>
    <property type="project" value="UniProtKB-EC"/>
</dbReference>
<keyword evidence="5" id="KW-1185">Reference proteome</keyword>
<evidence type="ECO:0000313" key="4">
    <source>
        <dbReference type="EMBL" id="ADI74064.1"/>
    </source>
</evidence>
<keyword evidence="2" id="KW-0378">Hydrolase</keyword>
<dbReference type="AlphaFoldDB" id="D7E7J1"/>
<organism evidence="4 5">
    <name type="scientific">Methanohalobium evestigatum (strain ATCC BAA-1072 / DSM 3721 / NBRC 107634 / OCM 161 / Z-7303)</name>
    <dbReference type="NCBI Taxonomy" id="644295"/>
    <lineage>
        <taxon>Archaea</taxon>
        <taxon>Methanobacteriati</taxon>
        <taxon>Methanobacteriota</taxon>
        <taxon>Stenosarchaea group</taxon>
        <taxon>Methanomicrobia</taxon>
        <taxon>Methanosarcinales</taxon>
        <taxon>Methanosarcinaceae</taxon>
        <taxon>Methanohalobium</taxon>
    </lineage>
</organism>
<dbReference type="KEGG" id="mev:Metev_1188"/>